<keyword evidence="2" id="KW-1185">Reference proteome</keyword>
<dbReference type="Proteomes" id="UP000612282">
    <property type="component" value="Unassembled WGS sequence"/>
</dbReference>
<organism evidence="1 2">
    <name type="scientific">Actinoplanes couchii</name>
    <dbReference type="NCBI Taxonomy" id="403638"/>
    <lineage>
        <taxon>Bacteria</taxon>
        <taxon>Bacillati</taxon>
        <taxon>Actinomycetota</taxon>
        <taxon>Actinomycetes</taxon>
        <taxon>Micromonosporales</taxon>
        <taxon>Micromonosporaceae</taxon>
        <taxon>Actinoplanes</taxon>
    </lineage>
</organism>
<accession>A0ABQ3XBT4</accession>
<comment type="caution">
    <text evidence="1">The sequence shown here is derived from an EMBL/GenBank/DDBJ whole genome shotgun (WGS) entry which is preliminary data.</text>
</comment>
<dbReference type="EMBL" id="BOMG01000055">
    <property type="protein sequence ID" value="GID55934.1"/>
    <property type="molecule type" value="Genomic_DNA"/>
</dbReference>
<protein>
    <submittedName>
        <fullName evidence="1">Uncharacterized protein</fullName>
    </submittedName>
</protein>
<evidence type="ECO:0000313" key="2">
    <source>
        <dbReference type="Proteomes" id="UP000612282"/>
    </source>
</evidence>
<reference evidence="1 2" key="1">
    <citation type="submission" date="2021-01" db="EMBL/GenBank/DDBJ databases">
        <title>Whole genome shotgun sequence of Actinoplanes couchii NBRC 106145.</title>
        <authorList>
            <person name="Komaki H."/>
            <person name="Tamura T."/>
        </authorList>
    </citation>
    <scope>NUCLEOTIDE SEQUENCE [LARGE SCALE GENOMIC DNA]</scope>
    <source>
        <strain evidence="1 2">NBRC 106145</strain>
    </source>
</reference>
<sequence>MQWLVIAAVAVAIVLVMGNRKKSEEPAVAGPLDDAARTTCDSFAKEYPKAKSRTARLRLADRTLAASARTENDAIGRRSGELGRNADDDATWKAAANTLIDACKGAGWTAL</sequence>
<name>A0ABQ3XBT4_9ACTN</name>
<evidence type="ECO:0000313" key="1">
    <source>
        <dbReference type="EMBL" id="GID55934.1"/>
    </source>
</evidence>
<proteinExistence type="predicted"/>
<gene>
    <name evidence="1" type="ORF">Aco03nite_043380</name>
</gene>